<dbReference type="AlphaFoldDB" id="A0A1R2D356"/>
<evidence type="ECO:0000256" key="1">
    <source>
        <dbReference type="SAM" id="MobiDB-lite"/>
    </source>
</evidence>
<name>A0A1R2D356_9CILI</name>
<comment type="caution">
    <text evidence="2">The sequence shown here is derived from an EMBL/GenBank/DDBJ whole genome shotgun (WGS) entry which is preliminary data.</text>
</comment>
<gene>
    <name evidence="2" type="ORF">SteCoe_933</name>
</gene>
<sequence length="242" mass="28477">MLCDYENFEYQDNQDEIESYNEDKYFSQDKTLLTLGEIMPYVEKSTVTGKRNRSRSRAELKTFDLFKDKNNRQPKKEYVRCGIVRAFKRGMREALEGKTPKSKLHQVIKQNPKSVAAWEVFKQECIDNRHTVFEISKTEEGPNTDGKSKRTKSSESNSYNDTFCKNFFESPLVLNLYQLYCKVVFSVKTCKDLRSKFAIIPKKHDDKNCTNCERPWTLFRRYVTLSMLEDIGVQVMDCEPLE</sequence>
<evidence type="ECO:0000313" key="2">
    <source>
        <dbReference type="EMBL" id="OMJ95682.1"/>
    </source>
</evidence>
<evidence type="ECO:0000313" key="3">
    <source>
        <dbReference type="Proteomes" id="UP000187209"/>
    </source>
</evidence>
<reference evidence="2 3" key="1">
    <citation type="submission" date="2016-11" db="EMBL/GenBank/DDBJ databases">
        <title>The macronuclear genome of Stentor coeruleus: a giant cell with tiny introns.</title>
        <authorList>
            <person name="Slabodnick M."/>
            <person name="Ruby J.G."/>
            <person name="Reiff S.B."/>
            <person name="Swart E.C."/>
            <person name="Gosai S."/>
            <person name="Prabakaran S."/>
            <person name="Witkowska E."/>
            <person name="Larue G.E."/>
            <person name="Fisher S."/>
            <person name="Freeman R.M."/>
            <person name="Gunawardena J."/>
            <person name="Chu W."/>
            <person name="Stover N.A."/>
            <person name="Gregory B.D."/>
            <person name="Nowacki M."/>
            <person name="Derisi J."/>
            <person name="Roy S.W."/>
            <person name="Marshall W.F."/>
            <person name="Sood P."/>
        </authorList>
    </citation>
    <scope>NUCLEOTIDE SEQUENCE [LARGE SCALE GENOMIC DNA]</scope>
    <source>
        <strain evidence="2">WM001</strain>
    </source>
</reference>
<dbReference type="Proteomes" id="UP000187209">
    <property type="component" value="Unassembled WGS sequence"/>
</dbReference>
<dbReference type="EMBL" id="MPUH01000009">
    <property type="protein sequence ID" value="OMJ95682.1"/>
    <property type="molecule type" value="Genomic_DNA"/>
</dbReference>
<organism evidence="2 3">
    <name type="scientific">Stentor coeruleus</name>
    <dbReference type="NCBI Taxonomy" id="5963"/>
    <lineage>
        <taxon>Eukaryota</taxon>
        <taxon>Sar</taxon>
        <taxon>Alveolata</taxon>
        <taxon>Ciliophora</taxon>
        <taxon>Postciliodesmatophora</taxon>
        <taxon>Heterotrichea</taxon>
        <taxon>Heterotrichida</taxon>
        <taxon>Stentoridae</taxon>
        <taxon>Stentor</taxon>
    </lineage>
</organism>
<proteinExistence type="predicted"/>
<feature type="region of interest" description="Disordered" evidence="1">
    <location>
        <begin position="136"/>
        <end position="157"/>
    </location>
</feature>
<keyword evidence="3" id="KW-1185">Reference proteome</keyword>
<protein>
    <submittedName>
        <fullName evidence="2">Uncharacterized protein</fullName>
    </submittedName>
</protein>
<accession>A0A1R2D356</accession>